<dbReference type="Proteomes" id="UP000283509">
    <property type="component" value="Unassembled WGS sequence"/>
</dbReference>
<feature type="region of interest" description="Disordered" evidence="4">
    <location>
        <begin position="28"/>
        <end position="47"/>
    </location>
</feature>
<evidence type="ECO:0000256" key="2">
    <source>
        <dbReference type="ARBA" id="ARBA00023157"/>
    </source>
</evidence>
<feature type="domain" description="CUB" evidence="6">
    <location>
        <begin position="433"/>
        <end position="553"/>
    </location>
</feature>
<evidence type="ECO:0000256" key="3">
    <source>
        <dbReference type="PROSITE-ProRule" id="PRU00059"/>
    </source>
</evidence>
<evidence type="ECO:0000256" key="4">
    <source>
        <dbReference type="SAM" id="MobiDB-lite"/>
    </source>
</evidence>
<dbReference type="InterPro" id="IPR000859">
    <property type="entry name" value="CUB_dom"/>
</dbReference>
<reference evidence="7 8" key="2">
    <citation type="submission" date="2019-01" db="EMBL/GenBank/DDBJ databases">
        <title>The decoding of complex shrimp genome reveals the adaptation for benthos swimmer, frequently molting mechanism and breeding impact on genome.</title>
        <authorList>
            <person name="Sun Y."/>
            <person name="Gao Y."/>
            <person name="Yu Y."/>
        </authorList>
    </citation>
    <scope>NUCLEOTIDE SEQUENCE [LARGE SCALE GENOMIC DNA]</scope>
    <source>
        <tissue evidence="7">Muscle</tissue>
    </source>
</reference>
<accession>A0A423SJ28</accession>
<dbReference type="Pfam" id="PF00431">
    <property type="entry name" value="CUB"/>
    <property type="match status" value="3"/>
</dbReference>
<keyword evidence="1" id="KW-0677">Repeat</keyword>
<evidence type="ECO:0000313" key="8">
    <source>
        <dbReference type="Proteomes" id="UP000283509"/>
    </source>
</evidence>
<name>A0A423SJ28_PENVA</name>
<feature type="domain" description="CUB" evidence="6">
    <location>
        <begin position="179"/>
        <end position="304"/>
    </location>
</feature>
<proteinExistence type="predicted"/>
<feature type="domain" description="CUB" evidence="6">
    <location>
        <begin position="308"/>
        <end position="428"/>
    </location>
</feature>
<feature type="signal peptide" evidence="5">
    <location>
        <begin position="1"/>
        <end position="17"/>
    </location>
</feature>
<comment type="caution">
    <text evidence="3">Lacks conserved residue(s) required for the propagation of feature annotation.</text>
</comment>
<dbReference type="OrthoDB" id="6116165at2759"/>
<keyword evidence="5" id="KW-0732">Signal</keyword>
<comment type="caution">
    <text evidence="7">The sequence shown here is derived from an EMBL/GenBank/DDBJ whole genome shotgun (WGS) entry which is preliminary data.</text>
</comment>
<feature type="disulfide bond" evidence="3">
    <location>
        <begin position="374"/>
        <end position="391"/>
    </location>
</feature>
<keyword evidence="8" id="KW-1185">Reference proteome</keyword>
<evidence type="ECO:0000313" key="7">
    <source>
        <dbReference type="EMBL" id="ROT64226.1"/>
    </source>
</evidence>
<reference evidence="7 8" key="1">
    <citation type="submission" date="2018-04" db="EMBL/GenBank/DDBJ databases">
        <authorList>
            <person name="Zhang X."/>
            <person name="Yuan J."/>
            <person name="Li F."/>
            <person name="Xiang J."/>
        </authorList>
    </citation>
    <scope>NUCLEOTIDE SEQUENCE [LARGE SCALE GENOMIC DNA]</scope>
    <source>
        <tissue evidence="7">Muscle</tissue>
    </source>
</reference>
<organism evidence="7 8">
    <name type="scientific">Penaeus vannamei</name>
    <name type="common">Whiteleg shrimp</name>
    <name type="synonym">Litopenaeus vannamei</name>
    <dbReference type="NCBI Taxonomy" id="6689"/>
    <lineage>
        <taxon>Eukaryota</taxon>
        <taxon>Metazoa</taxon>
        <taxon>Ecdysozoa</taxon>
        <taxon>Arthropoda</taxon>
        <taxon>Crustacea</taxon>
        <taxon>Multicrustacea</taxon>
        <taxon>Malacostraca</taxon>
        <taxon>Eumalacostraca</taxon>
        <taxon>Eucarida</taxon>
        <taxon>Decapoda</taxon>
        <taxon>Dendrobranchiata</taxon>
        <taxon>Penaeoidea</taxon>
        <taxon>Penaeidae</taxon>
        <taxon>Penaeus</taxon>
    </lineage>
</organism>
<gene>
    <name evidence="7" type="ORF">C7M84_017851</name>
</gene>
<dbReference type="PANTHER" id="PTHR24251">
    <property type="entry name" value="OVOCHYMASE-RELATED"/>
    <property type="match status" value="1"/>
</dbReference>
<dbReference type="EMBL" id="QCYY01003295">
    <property type="protein sequence ID" value="ROT64226.1"/>
    <property type="molecule type" value="Genomic_DNA"/>
</dbReference>
<protein>
    <submittedName>
        <fullName evidence="7">Cubilin</fullName>
    </submittedName>
</protein>
<dbReference type="PROSITE" id="PS01180">
    <property type="entry name" value="CUB"/>
    <property type="match status" value="4"/>
</dbReference>
<feature type="chain" id="PRO_5019443271" evidence="5">
    <location>
        <begin position="18"/>
        <end position="555"/>
    </location>
</feature>
<feature type="domain" description="CUB" evidence="6">
    <location>
        <begin position="54"/>
        <end position="174"/>
    </location>
</feature>
<evidence type="ECO:0000259" key="6">
    <source>
        <dbReference type="PROSITE" id="PS01180"/>
    </source>
</evidence>
<dbReference type="CDD" id="cd00041">
    <property type="entry name" value="CUB"/>
    <property type="match status" value="1"/>
</dbReference>
<dbReference type="SMART" id="SM00042">
    <property type="entry name" value="CUB"/>
    <property type="match status" value="3"/>
</dbReference>
<dbReference type="AlphaFoldDB" id="A0A423SJ28"/>
<sequence length="555" mass="59725">MFACIVSVLVLAATTVAQVTTTTAQPAHTTAAPVATATTTTTGQQTTTSAPDICLNASSSAANEVWLTTGSFKRFNSANYPSTYGSGDGQEWVFCATNPTDRIMVTCSDFQVGGFFFDCVDDTLTISNANSSKSKYCATNGPQLVQTTERGTKVTFTASTSNIYKGFTCTAQAVRETICESSVNRASYEVWLANGTSETFTSPNYPSNYGRGDSKRWIFCAIDPDDHIQISCSEFTVGGFFFDCTDDTLTISNADSERRVERDSKFCLNKGPLLVDTTERGTEVTLSTTSPYGYKGFTCTATALRTPCRDPNDRASNEIWLENDQVEPFSSSGYPSSNYGSDDSREWRFCAVDSSDKIEVSCSAFHVGGAFFDCLDDTFTISNVDSTSKFCGITGPTSVTTNERGTSVKLRVYTGAIYDGFSCTAKAVRAEICMNATNPANNEVWLDAGNSKAFTSQNYPSNYGSGASAEWVFCAVNDTDKISISCSDFQVGGKFIFCLDDFLTISNTNSGQGPYCGTDKPDSVVTSQRGTTVKLSVSPSIHYKGFNCTATAVNQ</sequence>
<keyword evidence="2 3" id="KW-1015">Disulfide bond</keyword>
<dbReference type="SUPFAM" id="SSF49854">
    <property type="entry name" value="Spermadhesin, CUB domain"/>
    <property type="match status" value="4"/>
</dbReference>
<dbReference type="InterPro" id="IPR035914">
    <property type="entry name" value="Sperma_CUB_dom_sf"/>
</dbReference>
<evidence type="ECO:0000256" key="5">
    <source>
        <dbReference type="SAM" id="SignalP"/>
    </source>
</evidence>
<evidence type="ECO:0000256" key="1">
    <source>
        <dbReference type="ARBA" id="ARBA00022737"/>
    </source>
</evidence>
<dbReference type="Gene3D" id="2.60.120.290">
    <property type="entry name" value="Spermadhesin, CUB domain"/>
    <property type="match status" value="4"/>
</dbReference>